<sequence length="250" mass="26370">MSANIVLPTLTALTQSRVTSLLTSTTASEFGDVFDSFFDREVNITVNGKHLSRQQYKEQLLSQSAVNKRSATVNVSGELEVKDTDGELSGLVGIFYTAIVNLEPLVGGAPAQTKLTSSLNVIIKPTAPRPPQPPHVRGYFDPRRVVTLNQVYTDQPVPFHLGPTALSAASVKPAENVEFGPGPVKLPTENIALGPGPVKIPHSPFGPPFGPGPVRLPPSETGATPEQLPGDGEFGPGPVILPGSVGEEKN</sequence>
<evidence type="ECO:0000256" key="1">
    <source>
        <dbReference type="SAM" id="MobiDB-lite"/>
    </source>
</evidence>
<dbReference type="OrthoDB" id="3188871at2759"/>
<dbReference type="EMBL" id="GL945434">
    <property type="protein sequence ID" value="EGO24276.1"/>
    <property type="molecule type" value="Genomic_DNA"/>
</dbReference>
<dbReference type="KEGG" id="sla:SERLADRAFT_467314"/>
<feature type="compositionally biased region" description="Pro residues" evidence="1">
    <location>
        <begin position="204"/>
        <end position="216"/>
    </location>
</feature>
<gene>
    <name evidence="2" type="ORF">SERLADRAFT_467314</name>
</gene>
<reference evidence="2" key="1">
    <citation type="submission" date="2011-04" db="EMBL/GenBank/DDBJ databases">
        <title>Evolution of plant cell wall degrading machinery underlies the functional diversity of forest fungi.</title>
        <authorList>
            <consortium name="US DOE Joint Genome Institute (JGI-PGF)"/>
            <person name="Eastwood D.C."/>
            <person name="Floudas D."/>
            <person name="Binder M."/>
            <person name="Majcherczyk A."/>
            <person name="Schneider P."/>
            <person name="Aerts A."/>
            <person name="Asiegbu F.O."/>
            <person name="Baker S.E."/>
            <person name="Barry K."/>
            <person name="Bendiksby M."/>
            <person name="Blumentritt M."/>
            <person name="Coutinho P.M."/>
            <person name="Cullen D."/>
            <person name="Cullen D."/>
            <person name="Gathman A."/>
            <person name="Goodell B."/>
            <person name="Henrissat B."/>
            <person name="Ihrmark K."/>
            <person name="Kauserud H."/>
            <person name="Kohler A."/>
            <person name="LaButti K."/>
            <person name="Lapidus A."/>
            <person name="Lavin J.L."/>
            <person name="Lee Y.-H."/>
            <person name="Lindquist E."/>
            <person name="Lilly W."/>
            <person name="Lucas S."/>
            <person name="Morin E."/>
            <person name="Murat C."/>
            <person name="Oguiza J.A."/>
            <person name="Park J."/>
            <person name="Pisabarro A.G."/>
            <person name="Riley R."/>
            <person name="Rosling A."/>
            <person name="Salamov A."/>
            <person name="Schmidt O."/>
            <person name="Schmutz J."/>
            <person name="Skrede I."/>
            <person name="Stenlid J."/>
            <person name="Wiebenga A."/>
            <person name="Xie X."/>
            <person name="Kues U."/>
            <person name="Hibbett D.S."/>
            <person name="Hoffmeister D."/>
            <person name="Hogberg N."/>
            <person name="Martin F."/>
            <person name="Grigoriev I.V."/>
            <person name="Watkinson S.C."/>
        </authorList>
    </citation>
    <scope>NUCLEOTIDE SEQUENCE</scope>
    <source>
        <strain evidence="2">S7.9</strain>
    </source>
</reference>
<evidence type="ECO:0000313" key="2">
    <source>
        <dbReference type="EMBL" id="EGO24276.1"/>
    </source>
</evidence>
<dbReference type="Proteomes" id="UP000008064">
    <property type="component" value="Unassembled WGS sequence"/>
</dbReference>
<dbReference type="HOGENOM" id="CLU_1171285_0_0_1"/>
<evidence type="ECO:0008006" key="3">
    <source>
        <dbReference type="Google" id="ProtNLM"/>
    </source>
</evidence>
<dbReference type="AlphaFoldDB" id="F8NW19"/>
<dbReference type="RefSeq" id="XP_007318295.1">
    <property type="nucleotide sequence ID" value="XM_007318233.1"/>
</dbReference>
<proteinExistence type="predicted"/>
<dbReference type="GeneID" id="18819211"/>
<organism>
    <name type="scientific">Serpula lacrymans var. lacrymans (strain S7.9)</name>
    <name type="common">Dry rot fungus</name>
    <dbReference type="NCBI Taxonomy" id="578457"/>
    <lineage>
        <taxon>Eukaryota</taxon>
        <taxon>Fungi</taxon>
        <taxon>Dikarya</taxon>
        <taxon>Basidiomycota</taxon>
        <taxon>Agaricomycotina</taxon>
        <taxon>Agaricomycetes</taxon>
        <taxon>Agaricomycetidae</taxon>
        <taxon>Boletales</taxon>
        <taxon>Coniophorineae</taxon>
        <taxon>Serpulaceae</taxon>
        <taxon>Serpula</taxon>
    </lineage>
</organism>
<accession>F8NW19</accession>
<name>F8NW19_SERL9</name>
<protein>
    <recommendedName>
        <fullName evidence="3">NTF2 domain-containing protein</fullName>
    </recommendedName>
</protein>
<feature type="region of interest" description="Disordered" evidence="1">
    <location>
        <begin position="195"/>
        <end position="250"/>
    </location>
</feature>